<comment type="function">
    <text evidence="7">NDH-1 shuttles electrons from NADH, via FMN and iron-sulfur (Fe-S) centers, to quinones in the respiratory chain. The immediate electron acceptor for the enzyme in this species is believed to be ubiquinone. Couples the redox reaction to proton translocation (for every two electrons transferred, four hydrogen ions are translocated across the cytoplasmic membrane), and thus conserves the redox energy in a proton gradient.</text>
</comment>
<dbReference type="InterPro" id="IPR023043">
    <property type="entry name" value="NAD(P)H_OxRDtase_bac/plastid"/>
</dbReference>
<proteinExistence type="inferred from homology"/>
<keyword evidence="3 7" id="KW-0813">Transport</keyword>
<sequence length="126" mass="13640">MAWVAMQSVGGYSSVLLFIVLAAMVSSVFAVLPAFLAKRRESVGKLSPYECGFDRDGAPGSPSFDVKFCVIAILFVVFDVEVAFLFPWAVCLGTIGAFGFWSMVCFVGLLAVGFVYEWGVGALEWE</sequence>
<evidence type="ECO:0000256" key="1">
    <source>
        <dbReference type="ARBA" id="ARBA00004141"/>
    </source>
</evidence>
<dbReference type="Gene3D" id="1.20.58.1610">
    <property type="entry name" value="NADH:ubiquinone/plastoquinone oxidoreductase, chain 3"/>
    <property type="match status" value="1"/>
</dbReference>
<keyword evidence="5 7" id="KW-1133">Transmembrane helix</keyword>
<dbReference type="InterPro" id="IPR000440">
    <property type="entry name" value="NADH_UbQ/plastoQ_OxRdtase_su3"/>
</dbReference>
<dbReference type="EC" id="7.1.1.-" evidence="7"/>
<name>D1ASC3_ANACI</name>
<accession>D1ASC3</accession>
<dbReference type="Proteomes" id="UP000000630">
    <property type="component" value="Chromosome"/>
</dbReference>
<dbReference type="AlphaFoldDB" id="D1ASC3"/>
<keyword evidence="7" id="KW-1278">Translocase</keyword>
<feature type="transmembrane region" description="Helical" evidence="7">
    <location>
        <begin position="12"/>
        <end position="36"/>
    </location>
</feature>
<feature type="transmembrane region" description="Helical" evidence="7">
    <location>
        <begin position="68"/>
        <end position="89"/>
    </location>
</feature>
<dbReference type="KEGG" id="acn:ACIS_00846"/>
<evidence type="ECO:0000313" key="10">
    <source>
        <dbReference type="Proteomes" id="UP000000630"/>
    </source>
</evidence>
<dbReference type="GO" id="GO:0050136">
    <property type="term" value="F:NADH dehydrogenase (quinone) (non-electrogenic) activity"/>
    <property type="evidence" value="ECO:0007669"/>
    <property type="project" value="UniProtKB-UniRule"/>
</dbReference>
<keyword evidence="7 8" id="KW-0874">Quinone</keyword>
<feature type="transmembrane region" description="Helical" evidence="7">
    <location>
        <begin position="95"/>
        <end position="116"/>
    </location>
</feature>
<keyword evidence="7" id="KW-0830">Ubiquinone</keyword>
<evidence type="ECO:0000256" key="2">
    <source>
        <dbReference type="ARBA" id="ARBA00008472"/>
    </source>
</evidence>
<dbReference type="STRING" id="574556.ACIS_00846"/>
<reference evidence="9 10" key="1">
    <citation type="journal article" date="2010" name="J. Bacteriol.">
        <title>Complete genome sequence of Anaplasma marginale subsp. centrale.</title>
        <authorList>
            <person name="Herndon D.R."/>
            <person name="Palmer G.H."/>
            <person name="Shkap V."/>
            <person name="Knowles D.P. Jr."/>
            <person name="Brayton K.A."/>
        </authorList>
    </citation>
    <scope>NUCLEOTIDE SEQUENCE [LARGE SCALE GENOMIC DNA]</scope>
    <source>
        <strain evidence="9 10">Israel</strain>
    </source>
</reference>
<keyword evidence="7" id="KW-0997">Cell inner membrane</keyword>
<evidence type="ECO:0000256" key="7">
    <source>
        <dbReference type="HAMAP-Rule" id="MF_01394"/>
    </source>
</evidence>
<evidence type="ECO:0000256" key="8">
    <source>
        <dbReference type="RuleBase" id="RU003639"/>
    </source>
</evidence>
<evidence type="ECO:0000313" key="9">
    <source>
        <dbReference type="EMBL" id="ACZ49376.1"/>
    </source>
</evidence>
<organism evidence="9 10">
    <name type="scientific">Anaplasma centrale (strain Israel)</name>
    <name type="common">Anaplasma marginale subsp. centrale (strain Israel)</name>
    <dbReference type="NCBI Taxonomy" id="574556"/>
    <lineage>
        <taxon>Bacteria</taxon>
        <taxon>Pseudomonadati</taxon>
        <taxon>Pseudomonadota</taxon>
        <taxon>Alphaproteobacteria</taxon>
        <taxon>Rickettsiales</taxon>
        <taxon>Anaplasmataceae</taxon>
        <taxon>Anaplasma</taxon>
    </lineage>
</organism>
<evidence type="ECO:0000256" key="5">
    <source>
        <dbReference type="ARBA" id="ARBA00022989"/>
    </source>
</evidence>
<comment type="similarity">
    <text evidence="2 7 8">Belongs to the complex I subunit 3 family.</text>
</comment>
<dbReference type="GO" id="GO:0030964">
    <property type="term" value="C:NADH dehydrogenase complex"/>
    <property type="evidence" value="ECO:0007669"/>
    <property type="project" value="TreeGrafter"/>
</dbReference>
<evidence type="ECO:0000256" key="4">
    <source>
        <dbReference type="ARBA" id="ARBA00022692"/>
    </source>
</evidence>
<keyword evidence="7 8" id="KW-0520">NAD</keyword>
<dbReference type="PANTHER" id="PTHR11058">
    <property type="entry name" value="NADH-UBIQUINONE OXIDOREDUCTASE CHAIN 3"/>
    <property type="match status" value="1"/>
</dbReference>
<comment type="subunit">
    <text evidence="7">NDH-1 is composed of 14 different subunits. Subunits NuoA, H, J, K, L, M, N constitute the membrane sector of the complex.</text>
</comment>
<dbReference type="InterPro" id="IPR038430">
    <property type="entry name" value="NDAH_ubi_oxred_su3_sf"/>
</dbReference>
<keyword evidence="7" id="KW-1003">Cell membrane</keyword>
<dbReference type="HAMAP" id="MF_01394">
    <property type="entry name" value="NDH1_NuoA"/>
    <property type="match status" value="1"/>
</dbReference>
<evidence type="ECO:0000256" key="6">
    <source>
        <dbReference type="ARBA" id="ARBA00023136"/>
    </source>
</evidence>
<keyword evidence="10" id="KW-1185">Reference proteome</keyword>
<dbReference type="GO" id="GO:0008137">
    <property type="term" value="F:NADH dehydrogenase (ubiquinone) activity"/>
    <property type="evidence" value="ECO:0007669"/>
    <property type="project" value="InterPro"/>
</dbReference>
<dbReference type="GO" id="GO:0005886">
    <property type="term" value="C:plasma membrane"/>
    <property type="evidence" value="ECO:0007669"/>
    <property type="project" value="UniProtKB-SubCell"/>
</dbReference>
<keyword evidence="6 7" id="KW-0472">Membrane</keyword>
<evidence type="ECO:0000256" key="3">
    <source>
        <dbReference type="ARBA" id="ARBA00022448"/>
    </source>
</evidence>
<dbReference type="GO" id="GO:0048038">
    <property type="term" value="F:quinone binding"/>
    <property type="evidence" value="ECO:0007669"/>
    <property type="project" value="UniProtKB-KW"/>
</dbReference>
<keyword evidence="9" id="KW-0560">Oxidoreductase</keyword>
<keyword evidence="4 7" id="KW-0812">Transmembrane</keyword>
<dbReference type="eggNOG" id="COG0838">
    <property type="taxonomic scope" value="Bacteria"/>
</dbReference>
<comment type="subcellular location">
    <subcellularLocation>
        <location evidence="7">Cell inner membrane</location>
        <topology evidence="7">Multi-pass membrane protein</topology>
    </subcellularLocation>
    <subcellularLocation>
        <location evidence="8">Cell membrane</location>
        <topology evidence="8">Multi-pass membrane protein</topology>
    </subcellularLocation>
    <subcellularLocation>
        <location evidence="1">Membrane</location>
        <topology evidence="1">Multi-pass membrane protein</topology>
    </subcellularLocation>
</comment>
<protein>
    <recommendedName>
        <fullName evidence="7">NADH-quinone oxidoreductase subunit A</fullName>
        <ecNumber evidence="7">7.1.1.-</ecNumber>
    </recommendedName>
    <alternativeName>
        <fullName evidence="7">NADH dehydrogenase I subunit A</fullName>
    </alternativeName>
    <alternativeName>
        <fullName evidence="7">NDH-1 subunit A</fullName>
    </alternativeName>
    <alternativeName>
        <fullName evidence="7">NUO1</fullName>
    </alternativeName>
</protein>
<dbReference type="EMBL" id="CP001759">
    <property type="protein sequence ID" value="ACZ49376.1"/>
    <property type="molecule type" value="Genomic_DNA"/>
</dbReference>
<dbReference type="PANTHER" id="PTHR11058:SF9">
    <property type="entry name" value="NADH-UBIQUINONE OXIDOREDUCTASE CHAIN 3"/>
    <property type="match status" value="1"/>
</dbReference>
<gene>
    <name evidence="7 9" type="primary">nuoA</name>
    <name evidence="9" type="ordered locus">ACIS_00846</name>
</gene>
<dbReference type="Pfam" id="PF00507">
    <property type="entry name" value="Oxidored_q4"/>
    <property type="match status" value="1"/>
</dbReference>
<comment type="catalytic activity">
    <reaction evidence="7 8">
        <text>a quinone + NADH + 5 H(+)(in) = a quinol + NAD(+) + 4 H(+)(out)</text>
        <dbReference type="Rhea" id="RHEA:57888"/>
        <dbReference type="ChEBI" id="CHEBI:15378"/>
        <dbReference type="ChEBI" id="CHEBI:24646"/>
        <dbReference type="ChEBI" id="CHEBI:57540"/>
        <dbReference type="ChEBI" id="CHEBI:57945"/>
        <dbReference type="ChEBI" id="CHEBI:132124"/>
    </reaction>
</comment>
<dbReference type="HOGENOM" id="CLU_119549_3_1_5"/>